<proteinExistence type="predicted"/>
<evidence type="ECO:0000313" key="1">
    <source>
        <dbReference type="EMBL" id="PMD21112.1"/>
    </source>
</evidence>
<evidence type="ECO:0000313" key="2">
    <source>
        <dbReference type="Proteomes" id="UP000235672"/>
    </source>
</evidence>
<accession>A0A2J6Q486</accession>
<protein>
    <submittedName>
        <fullName evidence="1">Uncharacterized protein</fullName>
    </submittedName>
</protein>
<dbReference type="Proteomes" id="UP000235672">
    <property type="component" value="Unassembled WGS sequence"/>
</dbReference>
<dbReference type="AlphaFoldDB" id="A0A2J6Q486"/>
<dbReference type="EMBL" id="KZ613482">
    <property type="protein sequence ID" value="PMD21112.1"/>
    <property type="molecule type" value="Genomic_DNA"/>
</dbReference>
<organism evidence="1 2">
    <name type="scientific">Hyaloscypha hepaticicola</name>
    <dbReference type="NCBI Taxonomy" id="2082293"/>
    <lineage>
        <taxon>Eukaryota</taxon>
        <taxon>Fungi</taxon>
        <taxon>Dikarya</taxon>
        <taxon>Ascomycota</taxon>
        <taxon>Pezizomycotina</taxon>
        <taxon>Leotiomycetes</taxon>
        <taxon>Helotiales</taxon>
        <taxon>Hyaloscyphaceae</taxon>
        <taxon>Hyaloscypha</taxon>
    </lineage>
</organism>
<dbReference type="OrthoDB" id="5380548at2759"/>
<reference evidence="1 2" key="1">
    <citation type="submission" date="2016-05" db="EMBL/GenBank/DDBJ databases">
        <title>A degradative enzymes factory behind the ericoid mycorrhizal symbiosis.</title>
        <authorList>
            <consortium name="DOE Joint Genome Institute"/>
            <person name="Martino E."/>
            <person name="Morin E."/>
            <person name="Grelet G."/>
            <person name="Kuo A."/>
            <person name="Kohler A."/>
            <person name="Daghino S."/>
            <person name="Barry K."/>
            <person name="Choi C."/>
            <person name="Cichocki N."/>
            <person name="Clum A."/>
            <person name="Copeland A."/>
            <person name="Hainaut M."/>
            <person name="Haridas S."/>
            <person name="Labutti K."/>
            <person name="Lindquist E."/>
            <person name="Lipzen A."/>
            <person name="Khouja H.-R."/>
            <person name="Murat C."/>
            <person name="Ohm R."/>
            <person name="Olson A."/>
            <person name="Spatafora J."/>
            <person name="Veneault-Fourrey C."/>
            <person name="Henrissat B."/>
            <person name="Grigoriev I."/>
            <person name="Martin F."/>
            <person name="Perotto S."/>
        </authorList>
    </citation>
    <scope>NUCLEOTIDE SEQUENCE [LARGE SCALE GENOMIC DNA]</scope>
    <source>
        <strain evidence="1 2">UAMH 7357</strain>
    </source>
</reference>
<sequence>MARQNHVGGKVALMREAWVYDNWRIPDLLRTYAQEMMSRRRGLWWSSACPVARHKYDVDRSTGTGASGERIVASLSSLLWHDVGETKGSLHSWISNEVGRKGEWIRHGLAQCLSEHGGGKGVLEEGFAAGAQAGLVVLHKVSDAIRALLPLWISPHEKDSINAEAFLIREHGMAGVYEGTNLESERPAQSTTATTNDDCDFPFIEQLLCTAVQNKGFATEDQRPKNTAFEVKDAAVERGGSLDDDNGSALGDNSGGILEDPVVLLGDGNSSASEAEVDDGGRAESEEQMRVFSIAQRMPPTRQLQPLLPPMCGTILMTSPRRHSTCGLPKKELGRQILHMPPFRASRGSHCTTASGLWTSIRAAPDLRPQHPVPLVLKTRLHAAPQRHQRTNSVMRVVFVPVEA</sequence>
<name>A0A2J6Q486_9HELO</name>
<keyword evidence="2" id="KW-1185">Reference proteome</keyword>
<gene>
    <name evidence="1" type="ORF">NA56DRAFT_703790</name>
</gene>